<dbReference type="SUPFAM" id="SSF55811">
    <property type="entry name" value="Nudix"/>
    <property type="match status" value="1"/>
</dbReference>
<name>A0ABW4LXL5_9HYPH</name>
<proteinExistence type="predicted"/>
<dbReference type="RefSeq" id="WP_377394924.1">
    <property type="nucleotide sequence ID" value="NZ_JBHUEQ010000002.1"/>
</dbReference>
<comment type="caution">
    <text evidence="1">The sequence shown here is derived from an EMBL/GenBank/DDBJ whole genome shotgun (WGS) entry which is preliminary data.</text>
</comment>
<keyword evidence="1" id="KW-0378">Hydrolase</keyword>
<sequence length="248" mass="27572">MKGTTDFPPAECMFPISSIEIRMEAGDHSLYAEHRDRIERHWQEEKAANPHLFNGPVVLQETVELSPDGRLLARGRMTPYATLLWWRRQPQDGRIRLLIGSAIPLSCGGAAMVIRMAKHTANAGLICLAAGSLDPSDVSEGLCDVLGSMKRELKEETGLDFADADVVPQLYAAHYAGRCGVFRFIRFPWSSDEMIRKVEAHMARESEPEIDGVFALTPENFAHYEAQLNGISRIALSFFFAGHEKSVG</sequence>
<dbReference type="EMBL" id="JBHUEQ010000002">
    <property type="protein sequence ID" value="MFD1743917.1"/>
    <property type="molecule type" value="Genomic_DNA"/>
</dbReference>
<accession>A0ABW4LXL5</accession>
<dbReference type="GO" id="GO:0016787">
    <property type="term" value="F:hydrolase activity"/>
    <property type="evidence" value="ECO:0007669"/>
    <property type="project" value="UniProtKB-KW"/>
</dbReference>
<evidence type="ECO:0000313" key="2">
    <source>
        <dbReference type="Proteomes" id="UP001597322"/>
    </source>
</evidence>
<dbReference type="Proteomes" id="UP001597322">
    <property type="component" value="Unassembled WGS sequence"/>
</dbReference>
<evidence type="ECO:0000313" key="1">
    <source>
        <dbReference type="EMBL" id="MFD1743917.1"/>
    </source>
</evidence>
<keyword evidence="2" id="KW-1185">Reference proteome</keyword>
<protein>
    <submittedName>
        <fullName evidence="1">NUDIX hydrolase</fullName>
    </submittedName>
</protein>
<organism evidence="1 2">
    <name type="scientific">Rhizobium helianthi</name>
    <dbReference type="NCBI Taxonomy" id="1132695"/>
    <lineage>
        <taxon>Bacteria</taxon>
        <taxon>Pseudomonadati</taxon>
        <taxon>Pseudomonadota</taxon>
        <taxon>Alphaproteobacteria</taxon>
        <taxon>Hyphomicrobiales</taxon>
        <taxon>Rhizobiaceae</taxon>
        <taxon>Rhizobium/Agrobacterium group</taxon>
        <taxon>Rhizobium</taxon>
    </lineage>
</organism>
<gene>
    <name evidence="1" type="ORF">ACFSE1_00420</name>
</gene>
<dbReference type="Gene3D" id="3.90.79.10">
    <property type="entry name" value="Nucleoside Triphosphate Pyrophosphohydrolase"/>
    <property type="match status" value="1"/>
</dbReference>
<reference evidence="2" key="1">
    <citation type="journal article" date="2019" name="Int. J. Syst. Evol. Microbiol.">
        <title>The Global Catalogue of Microorganisms (GCM) 10K type strain sequencing project: providing services to taxonomists for standard genome sequencing and annotation.</title>
        <authorList>
            <consortium name="The Broad Institute Genomics Platform"/>
            <consortium name="The Broad Institute Genome Sequencing Center for Infectious Disease"/>
            <person name="Wu L."/>
            <person name="Ma J."/>
        </authorList>
    </citation>
    <scope>NUCLEOTIDE SEQUENCE [LARGE SCALE GENOMIC DNA]</scope>
    <source>
        <strain evidence="2">CG52</strain>
    </source>
</reference>
<dbReference type="InterPro" id="IPR015797">
    <property type="entry name" value="NUDIX_hydrolase-like_dom_sf"/>
</dbReference>